<dbReference type="SUPFAM" id="SSF46785">
    <property type="entry name" value="Winged helix' DNA-binding domain"/>
    <property type="match status" value="1"/>
</dbReference>
<dbReference type="InterPro" id="IPR036388">
    <property type="entry name" value="WH-like_DNA-bd_sf"/>
</dbReference>
<feature type="domain" description="HTH lysR-type" evidence="5">
    <location>
        <begin position="9"/>
        <end position="67"/>
    </location>
</feature>
<name>A0A3P8M1I3_RAOTE</name>
<dbReference type="PANTHER" id="PTHR30126:SF6">
    <property type="entry name" value="HTH-TYPE TRANSCRIPTIONAL REGULATOR CYSB-RELATED"/>
    <property type="match status" value="1"/>
</dbReference>
<dbReference type="AlphaFoldDB" id="A0A3P8M1I3"/>
<evidence type="ECO:0000256" key="1">
    <source>
        <dbReference type="ARBA" id="ARBA00009437"/>
    </source>
</evidence>
<dbReference type="SUPFAM" id="SSF53850">
    <property type="entry name" value="Periplasmic binding protein-like II"/>
    <property type="match status" value="1"/>
</dbReference>
<keyword evidence="3" id="KW-0238">DNA-binding</keyword>
<dbReference type="Pfam" id="PF00126">
    <property type="entry name" value="HTH_1"/>
    <property type="match status" value="1"/>
</dbReference>
<reference evidence="6 7" key="1">
    <citation type="submission" date="2018-12" db="EMBL/GenBank/DDBJ databases">
        <authorList>
            <consortium name="Pathogen Informatics"/>
        </authorList>
    </citation>
    <scope>NUCLEOTIDE SEQUENCE [LARGE SCALE GENOMIC DNA]</scope>
    <source>
        <strain evidence="6 7">NCTC13098</strain>
    </source>
</reference>
<accession>A0A3P8M1I3</accession>
<keyword evidence="4" id="KW-0804">Transcription</keyword>
<dbReference type="EMBL" id="LR131271">
    <property type="protein sequence ID" value="VDR26226.1"/>
    <property type="molecule type" value="Genomic_DNA"/>
</dbReference>
<organism evidence="6 7">
    <name type="scientific">Raoultella terrigena</name>
    <name type="common">Klebsiella terrigena</name>
    <dbReference type="NCBI Taxonomy" id="577"/>
    <lineage>
        <taxon>Bacteria</taxon>
        <taxon>Pseudomonadati</taxon>
        <taxon>Pseudomonadota</taxon>
        <taxon>Gammaproteobacteria</taxon>
        <taxon>Enterobacterales</taxon>
        <taxon>Enterobacteriaceae</taxon>
        <taxon>Klebsiella/Raoultella group</taxon>
        <taxon>Raoultella</taxon>
    </lineage>
</organism>
<evidence type="ECO:0000313" key="7">
    <source>
        <dbReference type="Proteomes" id="UP000274346"/>
    </source>
</evidence>
<comment type="similarity">
    <text evidence="1">Belongs to the LysR transcriptional regulatory family.</text>
</comment>
<evidence type="ECO:0000256" key="2">
    <source>
        <dbReference type="ARBA" id="ARBA00023015"/>
    </source>
</evidence>
<dbReference type="Pfam" id="PF03466">
    <property type="entry name" value="LysR_substrate"/>
    <property type="match status" value="1"/>
</dbReference>
<dbReference type="GO" id="GO:0000976">
    <property type="term" value="F:transcription cis-regulatory region binding"/>
    <property type="evidence" value="ECO:0007669"/>
    <property type="project" value="TreeGrafter"/>
</dbReference>
<evidence type="ECO:0000256" key="4">
    <source>
        <dbReference type="ARBA" id="ARBA00023163"/>
    </source>
</evidence>
<dbReference type="Gene3D" id="1.10.10.10">
    <property type="entry name" value="Winged helix-like DNA-binding domain superfamily/Winged helix DNA-binding domain"/>
    <property type="match status" value="1"/>
</dbReference>
<dbReference type="InterPro" id="IPR005119">
    <property type="entry name" value="LysR_subst-bd"/>
</dbReference>
<dbReference type="GO" id="GO:0019344">
    <property type="term" value="P:cysteine biosynthetic process"/>
    <property type="evidence" value="ECO:0007669"/>
    <property type="project" value="TreeGrafter"/>
</dbReference>
<dbReference type="PRINTS" id="PR00039">
    <property type="entry name" value="HTHLYSR"/>
</dbReference>
<evidence type="ECO:0000256" key="3">
    <source>
        <dbReference type="ARBA" id="ARBA00023125"/>
    </source>
</evidence>
<evidence type="ECO:0000259" key="5">
    <source>
        <dbReference type="PROSITE" id="PS50931"/>
    </source>
</evidence>
<dbReference type="GO" id="GO:0003700">
    <property type="term" value="F:DNA-binding transcription factor activity"/>
    <property type="evidence" value="ECO:0007669"/>
    <property type="project" value="InterPro"/>
</dbReference>
<dbReference type="NCBIfam" id="NF009324">
    <property type="entry name" value="PRK12679.1"/>
    <property type="match status" value="1"/>
</dbReference>
<dbReference type="Gene3D" id="3.40.190.10">
    <property type="entry name" value="Periplasmic binding protein-like II"/>
    <property type="match status" value="2"/>
</dbReference>
<protein>
    <submittedName>
        <fullName evidence="6">HTH-type transcriptional regulator cbl</fullName>
    </submittedName>
</protein>
<dbReference type="PROSITE" id="PS50931">
    <property type="entry name" value="HTH_LYSR"/>
    <property type="match status" value="1"/>
</dbReference>
<dbReference type="InterPro" id="IPR036390">
    <property type="entry name" value="WH_DNA-bd_sf"/>
</dbReference>
<dbReference type="PANTHER" id="PTHR30126">
    <property type="entry name" value="HTH-TYPE TRANSCRIPTIONAL REGULATOR"/>
    <property type="match status" value="1"/>
</dbReference>
<dbReference type="KEGG" id="rtg:NCTC13098_02567"/>
<sequence>MSDSPEERVNFQQLKIIREAARQDYNLTEVANMLYTSQSGVSRHIRELEEELGIEIFIRRGKRLLGMTEPGKALLSIAERILNEASNVRRLADLFTNDASGVLTIATTHTQARYSLPPVIKAFRELFADVRLELVQGTPQEIEALLHNGGADIGIASERLSNDPTLVAFPWFRWHHSLLVPKDHPLVQVNPLTLEAISRWPLITYRQGITGRSRIDEAFNRKGLMPDIVLSAQDSDVIKTYVELGLGVGLVAEQSGDARESDTFTRLETRHLFDANTVWLGLKRGQLQRNYVWRFIELCNAGLSLDEIKRQAMEPEETAIDYQNLTGVPAVDRGTWPAAVSWYIRFR</sequence>
<keyword evidence="2" id="KW-0805">Transcription regulation</keyword>
<dbReference type="InterPro" id="IPR000847">
    <property type="entry name" value="LysR_HTH_N"/>
</dbReference>
<dbReference type="FunFam" id="1.10.10.10:FF:000021">
    <property type="entry name" value="HTH-type transcriptional regulator CysB"/>
    <property type="match status" value="1"/>
</dbReference>
<dbReference type="Proteomes" id="UP000274346">
    <property type="component" value="Chromosome"/>
</dbReference>
<evidence type="ECO:0000313" key="6">
    <source>
        <dbReference type="EMBL" id="VDR26226.1"/>
    </source>
</evidence>
<gene>
    <name evidence="6" type="primary">cbl_2</name>
    <name evidence="6" type="ORF">NCTC13098_02567</name>
</gene>
<proteinExistence type="inferred from homology"/>